<dbReference type="PANTHER" id="PTHR38433">
    <property type="match status" value="1"/>
</dbReference>
<proteinExistence type="predicted"/>
<keyword evidence="2" id="KW-1185">Reference proteome</keyword>
<accession>A0A6B9FB65</accession>
<evidence type="ECO:0000313" key="1">
    <source>
        <dbReference type="EMBL" id="QGX95631.1"/>
    </source>
</evidence>
<dbReference type="GeneID" id="43370463"/>
<dbReference type="PANTHER" id="PTHR38433:SF1">
    <property type="entry name" value="DUF1641 DOMAIN-CONTAINING PROTEIN"/>
    <property type="match status" value="1"/>
</dbReference>
<dbReference type="Proteomes" id="UP000428325">
    <property type="component" value="Chromosome"/>
</dbReference>
<organism evidence="1 2">
    <name type="scientific">Haloplanus rallus</name>
    <dbReference type="NCBI Taxonomy" id="1816183"/>
    <lineage>
        <taxon>Archaea</taxon>
        <taxon>Methanobacteriati</taxon>
        <taxon>Methanobacteriota</taxon>
        <taxon>Stenosarchaea group</taxon>
        <taxon>Halobacteria</taxon>
        <taxon>Halobacteriales</taxon>
        <taxon>Haloferacaceae</taxon>
        <taxon>Haloplanus</taxon>
    </lineage>
</organism>
<dbReference type="RefSeq" id="WP_157690091.1">
    <property type="nucleotide sequence ID" value="NZ_CP034345.1"/>
</dbReference>
<dbReference type="EMBL" id="CP034345">
    <property type="protein sequence ID" value="QGX95631.1"/>
    <property type="molecule type" value="Genomic_DNA"/>
</dbReference>
<name>A0A6B9FB65_9EURY</name>
<dbReference type="OrthoDB" id="56850at2157"/>
<dbReference type="Pfam" id="PF07849">
    <property type="entry name" value="DUF1641"/>
    <property type="match status" value="1"/>
</dbReference>
<protein>
    <submittedName>
        <fullName evidence="1">DUF1641 domain-containing protein</fullName>
    </submittedName>
</protein>
<dbReference type="InterPro" id="IPR012440">
    <property type="entry name" value="DUF1641"/>
</dbReference>
<sequence length="211" mass="21652">MVDDAQTSDVDDELAAAIAEDPEAVAAFVRRLDVVNELLDVATLGVEAADDEMVSSVAENASTLGESADELAQDGTPRLAASVGDRGDELAEAVETVADLQRDGTLDHLVELADVVALATEAADDEMVSSVAGTAGSLGELADEAADPGTVRGARTLLRALGDAGSPDAAYREVGPLGLVRALRDPEVKRGLAFLIAMARGIGREVDRGAE</sequence>
<dbReference type="KEGG" id="hra:EI982_12930"/>
<reference evidence="1 2" key="1">
    <citation type="submission" date="2018-12" db="EMBL/GenBank/DDBJ databases">
        <title>Complete genome sequence of Haloplanus rallus MBLA0036.</title>
        <authorList>
            <person name="Nam Y.-d."/>
            <person name="Kang J."/>
            <person name="Chung W.-H."/>
            <person name="Park Y.S."/>
        </authorList>
    </citation>
    <scope>NUCLEOTIDE SEQUENCE [LARGE SCALE GENOMIC DNA]</scope>
    <source>
        <strain evidence="1 2">MBLA0036</strain>
    </source>
</reference>
<dbReference type="AlphaFoldDB" id="A0A6B9FB65"/>
<evidence type="ECO:0000313" key="2">
    <source>
        <dbReference type="Proteomes" id="UP000428325"/>
    </source>
</evidence>
<gene>
    <name evidence="1" type="ORF">EI982_12930</name>
</gene>